<name>A0A8D1MS23_PIG</name>
<evidence type="ECO:0000259" key="2">
    <source>
        <dbReference type="Pfam" id="PF23762"/>
    </source>
</evidence>
<dbReference type="PANTHER" id="PTHR14695:SF7">
    <property type="entry name" value="TESTICULAR SPINDLE-ASSOCIATED PROTEIN SHCBP1L"/>
    <property type="match status" value="1"/>
</dbReference>
<dbReference type="Proteomes" id="UP000694571">
    <property type="component" value="Unplaced"/>
</dbReference>
<feature type="domain" description="SHC SH2" evidence="2">
    <location>
        <begin position="121"/>
        <end position="359"/>
    </location>
</feature>
<sequence length="407" mass="46262">MASGPRPAVPDDSVRTVSPGRRGEKTVSAPTGELEAAGTLKSVVSPVRSVVASPRRVKGKAGREAARRRLQLLSVSQAEGPGEGPDEKEEPLLSVLEEDDEEAQPLPPVCVSPTRGMWRDEKVALYCDGILQGCKAEEADDAMSKYLSEKLKLKDKWLGVWKTNPELFFVKYEEASIPFVGILVEVTCKPHQSSSSCFKVTVSVAEPFSSNIANIPRDLVDEILEELEHSVPLLEVYPVEGQDSDLHDIALALEVVRFFYDFLWRDWDDEESCENYTALIEERINLWCDIQDGTIPGPIAQRFKKTLEKYKNKRVELIEYQNNIKEDPSAAEAVECWKKYYEIVMLCGLLKMWEDLRLRVHGPFFPRILRRRKGKRDFGKTITHIVAKVMTTEMVRNTFYPYLFIYV</sequence>
<dbReference type="AlphaFoldDB" id="A0A8D1MS23"/>
<reference evidence="3" key="1">
    <citation type="submission" date="2025-08" db="UniProtKB">
        <authorList>
            <consortium name="Ensembl"/>
        </authorList>
    </citation>
    <scope>IDENTIFICATION</scope>
</reference>
<organism evidence="3 4">
    <name type="scientific">Sus scrofa</name>
    <name type="common">Pig</name>
    <dbReference type="NCBI Taxonomy" id="9823"/>
    <lineage>
        <taxon>Eukaryota</taxon>
        <taxon>Metazoa</taxon>
        <taxon>Chordata</taxon>
        <taxon>Craniata</taxon>
        <taxon>Vertebrata</taxon>
        <taxon>Euteleostomi</taxon>
        <taxon>Mammalia</taxon>
        <taxon>Eutheria</taxon>
        <taxon>Laurasiatheria</taxon>
        <taxon>Artiodactyla</taxon>
        <taxon>Suina</taxon>
        <taxon>Suidae</taxon>
        <taxon>Sus</taxon>
    </lineage>
</organism>
<feature type="region of interest" description="Disordered" evidence="1">
    <location>
        <begin position="51"/>
        <end position="90"/>
    </location>
</feature>
<dbReference type="Pfam" id="PF23762">
    <property type="entry name" value="SHCBP_N"/>
    <property type="match status" value="1"/>
</dbReference>
<dbReference type="InterPro" id="IPR045140">
    <property type="entry name" value="SHCBP1-like"/>
</dbReference>
<accession>A0A8D1MS23</accession>
<dbReference type="Ensembl" id="ENSSSCT00050067414.1">
    <property type="protein sequence ID" value="ENSSSCP00050028928.1"/>
    <property type="gene ID" value="ENSSSCG00050049561.1"/>
</dbReference>
<proteinExistence type="predicted"/>
<dbReference type="PANTHER" id="PTHR14695">
    <property type="entry name" value="SHC SH2-DOMAIN BINDING PROTEIN 1-RELATED"/>
    <property type="match status" value="1"/>
</dbReference>
<evidence type="ECO:0000313" key="3">
    <source>
        <dbReference type="Ensembl" id="ENSSSCP00050028928.1"/>
    </source>
</evidence>
<evidence type="ECO:0000313" key="4">
    <source>
        <dbReference type="Proteomes" id="UP000694571"/>
    </source>
</evidence>
<evidence type="ECO:0000256" key="1">
    <source>
        <dbReference type="SAM" id="MobiDB-lite"/>
    </source>
</evidence>
<dbReference type="InterPro" id="IPR057508">
    <property type="entry name" value="SHCBP-like_N"/>
</dbReference>
<feature type="region of interest" description="Disordered" evidence="1">
    <location>
        <begin position="1"/>
        <end position="34"/>
    </location>
</feature>
<protein>
    <recommendedName>
        <fullName evidence="2">SHC SH2 domain-containing protein</fullName>
    </recommendedName>
</protein>